<accession>A0AA39AGP1</accession>
<evidence type="ECO:0000256" key="3">
    <source>
        <dbReference type="ARBA" id="ARBA00022723"/>
    </source>
</evidence>
<dbReference type="InterPro" id="IPR001128">
    <property type="entry name" value="Cyt_P450"/>
</dbReference>
<protein>
    <recommendedName>
        <fullName evidence="10">Geraniol 8-hydroxylase-like</fullName>
    </recommendedName>
</protein>
<dbReference type="FunFam" id="1.10.630.10:FF:000163">
    <property type="entry name" value="Geraniol 8-hydroxylase"/>
    <property type="match status" value="1"/>
</dbReference>
<dbReference type="SUPFAM" id="SSF48264">
    <property type="entry name" value="Cytochrome P450"/>
    <property type="match status" value="1"/>
</dbReference>
<feature type="chain" id="PRO_5041274399" description="Geraniol 8-hydroxylase-like" evidence="7">
    <location>
        <begin position="24"/>
        <end position="463"/>
    </location>
</feature>
<keyword evidence="4" id="KW-0560">Oxidoreductase</keyword>
<comment type="similarity">
    <text evidence="1">Belongs to the cytochrome P450 family.</text>
</comment>
<dbReference type="Proteomes" id="UP001168098">
    <property type="component" value="Unassembled WGS sequence"/>
</dbReference>
<evidence type="ECO:0000313" key="9">
    <source>
        <dbReference type="Proteomes" id="UP001168098"/>
    </source>
</evidence>
<keyword evidence="9" id="KW-1185">Reference proteome</keyword>
<reference evidence="8 9" key="1">
    <citation type="journal article" date="2023" name="BMC Biotechnol.">
        <title>Vitis rotundifolia cv Carlos genome sequencing.</title>
        <authorList>
            <person name="Huff M."/>
            <person name="Hulse-Kemp A."/>
            <person name="Scheffler B."/>
            <person name="Youngblood R."/>
            <person name="Simpson S."/>
            <person name="Babiker E."/>
            <person name="Staton M."/>
        </authorList>
    </citation>
    <scope>NUCLEOTIDE SEQUENCE [LARGE SCALE GENOMIC DNA]</scope>
    <source>
        <tissue evidence="8">Leaf</tissue>
    </source>
</reference>
<keyword evidence="5" id="KW-0408">Iron</keyword>
<keyword evidence="3" id="KW-0479">Metal-binding</keyword>
<dbReference type="CDD" id="cd11073">
    <property type="entry name" value="CYP76-like"/>
    <property type="match status" value="1"/>
</dbReference>
<dbReference type="EMBL" id="JARBHA010000002">
    <property type="protein sequence ID" value="KAJ9707298.1"/>
    <property type="molecule type" value="Genomic_DNA"/>
</dbReference>
<dbReference type="GO" id="GO:0016705">
    <property type="term" value="F:oxidoreductase activity, acting on paired donors, with incorporation or reduction of molecular oxygen"/>
    <property type="evidence" value="ECO:0007669"/>
    <property type="project" value="InterPro"/>
</dbReference>
<evidence type="ECO:0000256" key="7">
    <source>
        <dbReference type="SAM" id="SignalP"/>
    </source>
</evidence>
<sequence>MDLFSCLLCLLVAWASIYIVVSARRRKSGAGKLPPGPVPFPIIGNLLNIGNKPHESLANLAKIHGPVMTLELGCVTTVVITSATMAKEVLQKKDQSFCSRTIPDALRAHNHNQLSVVWLPASTKWRTLRKICNSHIFTIQDLLANVKQRCQAGDVVDIGQEAFRTTLNLLSNTIFCVDLVEPSSDSVQEFKELVRNMMEEAAIKIDPQGIRRRTAIHFGKMIEVLDKMVKQRLRSRQVQGWMASSDVLHILLTISEDSNNVLDITNIDQLLLDLFAAGTDTTSNTLEWAMAELLHKPETLRRVQVELLQTIGKDKLVKESDIAQLPYLQAVVKETFRLHPAVPLLLPRKAEVDTDICGFIVPKDAQVLVNVWAIGRDPNLWENPNSFMPERFLGSNMDVRGQNFELIPFGAGIRMIHLMLASLLHSYDWKLEDGVTPENMNMEEKFGVTLQKAQPLRALPTLV</sequence>
<keyword evidence="7" id="KW-0732">Signal</keyword>
<dbReference type="GO" id="GO:0020037">
    <property type="term" value="F:heme binding"/>
    <property type="evidence" value="ECO:0007669"/>
    <property type="project" value="InterPro"/>
</dbReference>
<evidence type="ECO:0000256" key="2">
    <source>
        <dbReference type="ARBA" id="ARBA00022617"/>
    </source>
</evidence>
<dbReference type="PANTHER" id="PTHR47950">
    <property type="entry name" value="CYTOCHROME P450, FAMILY 76, SUBFAMILY C, POLYPEPTIDE 5-RELATED"/>
    <property type="match status" value="1"/>
</dbReference>
<dbReference type="Pfam" id="PF00067">
    <property type="entry name" value="p450"/>
    <property type="match status" value="1"/>
</dbReference>
<gene>
    <name evidence="8" type="ORF">PVL29_002330</name>
</gene>
<dbReference type="PRINTS" id="PR00385">
    <property type="entry name" value="P450"/>
</dbReference>
<comment type="caution">
    <text evidence="8">The sequence shown here is derived from an EMBL/GenBank/DDBJ whole genome shotgun (WGS) entry which is preliminary data.</text>
</comment>
<evidence type="ECO:0000256" key="5">
    <source>
        <dbReference type="ARBA" id="ARBA00023004"/>
    </source>
</evidence>
<evidence type="ECO:0000256" key="6">
    <source>
        <dbReference type="ARBA" id="ARBA00023033"/>
    </source>
</evidence>
<name>A0AA39AGP1_VITRO</name>
<dbReference type="GO" id="GO:0004497">
    <property type="term" value="F:monooxygenase activity"/>
    <property type="evidence" value="ECO:0007669"/>
    <property type="project" value="UniProtKB-KW"/>
</dbReference>
<evidence type="ECO:0000256" key="1">
    <source>
        <dbReference type="ARBA" id="ARBA00010617"/>
    </source>
</evidence>
<evidence type="ECO:0008006" key="10">
    <source>
        <dbReference type="Google" id="ProtNLM"/>
    </source>
</evidence>
<dbReference type="PRINTS" id="PR00463">
    <property type="entry name" value="EP450I"/>
</dbReference>
<dbReference type="InterPro" id="IPR036396">
    <property type="entry name" value="Cyt_P450_sf"/>
</dbReference>
<organism evidence="8 9">
    <name type="scientific">Vitis rotundifolia</name>
    <name type="common">Muscadine grape</name>
    <dbReference type="NCBI Taxonomy" id="103349"/>
    <lineage>
        <taxon>Eukaryota</taxon>
        <taxon>Viridiplantae</taxon>
        <taxon>Streptophyta</taxon>
        <taxon>Embryophyta</taxon>
        <taxon>Tracheophyta</taxon>
        <taxon>Spermatophyta</taxon>
        <taxon>Magnoliopsida</taxon>
        <taxon>eudicotyledons</taxon>
        <taxon>Gunneridae</taxon>
        <taxon>Pentapetalae</taxon>
        <taxon>rosids</taxon>
        <taxon>Vitales</taxon>
        <taxon>Vitaceae</taxon>
        <taxon>Viteae</taxon>
        <taxon>Vitis</taxon>
    </lineage>
</organism>
<evidence type="ECO:0000256" key="4">
    <source>
        <dbReference type="ARBA" id="ARBA00023002"/>
    </source>
</evidence>
<dbReference type="AlphaFoldDB" id="A0AA39AGP1"/>
<dbReference type="PANTHER" id="PTHR47950:SF4">
    <property type="entry name" value="GERANIOL 8-HYDROXYLASE-LIKE"/>
    <property type="match status" value="1"/>
</dbReference>
<proteinExistence type="inferred from homology"/>
<keyword evidence="2" id="KW-0349">Heme</keyword>
<dbReference type="GO" id="GO:0005506">
    <property type="term" value="F:iron ion binding"/>
    <property type="evidence" value="ECO:0007669"/>
    <property type="project" value="InterPro"/>
</dbReference>
<dbReference type="InterPro" id="IPR002401">
    <property type="entry name" value="Cyt_P450_E_grp-I"/>
</dbReference>
<feature type="signal peptide" evidence="7">
    <location>
        <begin position="1"/>
        <end position="23"/>
    </location>
</feature>
<evidence type="ECO:0000313" key="8">
    <source>
        <dbReference type="EMBL" id="KAJ9707298.1"/>
    </source>
</evidence>
<keyword evidence="6" id="KW-0503">Monooxygenase</keyword>
<dbReference type="Gene3D" id="1.10.630.10">
    <property type="entry name" value="Cytochrome P450"/>
    <property type="match status" value="1"/>
</dbReference>